<dbReference type="GO" id="GO:0006357">
    <property type="term" value="P:regulation of transcription by RNA polymerase II"/>
    <property type="evidence" value="ECO:0007669"/>
    <property type="project" value="TreeGrafter"/>
</dbReference>
<gene>
    <name evidence="6" type="ORF">NQ314_019032</name>
</gene>
<comment type="caution">
    <text evidence="6">The sequence shown here is derived from an EMBL/GenBank/DDBJ whole genome shotgun (WGS) entry which is preliminary data.</text>
</comment>
<keyword evidence="7" id="KW-1185">Reference proteome</keyword>
<feature type="non-terminal residue" evidence="6">
    <location>
        <position position="215"/>
    </location>
</feature>
<dbReference type="GO" id="GO:0003714">
    <property type="term" value="F:transcription corepressor activity"/>
    <property type="evidence" value="ECO:0007669"/>
    <property type="project" value="TreeGrafter"/>
</dbReference>
<dbReference type="PROSITE" id="PS51156">
    <property type="entry name" value="ELM2"/>
    <property type="match status" value="1"/>
</dbReference>
<organism evidence="6 7">
    <name type="scientific">Rhamnusium bicolor</name>
    <dbReference type="NCBI Taxonomy" id="1586634"/>
    <lineage>
        <taxon>Eukaryota</taxon>
        <taxon>Metazoa</taxon>
        <taxon>Ecdysozoa</taxon>
        <taxon>Arthropoda</taxon>
        <taxon>Hexapoda</taxon>
        <taxon>Insecta</taxon>
        <taxon>Pterygota</taxon>
        <taxon>Neoptera</taxon>
        <taxon>Endopterygota</taxon>
        <taxon>Coleoptera</taxon>
        <taxon>Polyphaga</taxon>
        <taxon>Cucujiformia</taxon>
        <taxon>Chrysomeloidea</taxon>
        <taxon>Cerambycidae</taxon>
        <taxon>Lepturinae</taxon>
        <taxon>Rhagiini</taxon>
        <taxon>Rhamnusium</taxon>
    </lineage>
</organism>
<reference evidence="6" key="1">
    <citation type="journal article" date="2023" name="Insect Mol. Biol.">
        <title>Genome sequencing provides insights into the evolution of gene families encoding plant cell wall-degrading enzymes in longhorned beetles.</title>
        <authorList>
            <person name="Shin N.R."/>
            <person name="Okamura Y."/>
            <person name="Kirsch R."/>
            <person name="Pauchet Y."/>
        </authorList>
    </citation>
    <scope>NUCLEOTIDE SEQUENCE</scope>
    <source>
        <strain evidence="6">RBIC_L_NR</strain>
    </source>
</reference>
<name>A0AAV8WQ34_9CUCU</name>
<evidence type="ECO:0000256" key="2">
    <source>
        <dbReference type="ARBA" id="ARBA00023163"/>
    </source>
</evidence>
<dbReference type="InterPro" id="IPR051066">
    <property type="entry name" value="Trans_reg/Corepressor"/>
</dbReference>
<keyword evidence="3" id="KW-0539">Nucleus</keyword>
<proteinExistence type="predicted"/>
<accession>A0AAV8WQ34</accession>
<dbReference type="AlphaFoldDB" id="A0AAV8WQ34"/>
<dbReference type="Pfam" id="PF01448">
    <property type="entry name" value="ELM2"/>
    <property type="match status" value="1"/>
</dbReference>
<dbReference type="PANTHER" id="PTHR16089">
    <property type="entry name" value="REST COREPRESSOR COREST PROTEIN-RELATED"/>
    <property type="match status" value="1"/>
</dbReference>
<evidence type="ECO:0000256" key="1">
    <source>
        <dbReference type="ARBA" id="ARBA00023015"/>
    </source>
</evidence>
<feature type="domain" description="ELM2" evidence="5">
    <location>
        <begin position="121"/>
        <end position="215"/>
    </location>
</feature>
<dbReference type="Proteomes" id="UP001162156">
    <property type="component" value="Unassembled WGS sequence"/>
</dbReference>
<dbReference type="GO" id="GO:0000118">
    <property type="term" value="C:histone deacetylase complex"/>
    <property type="evidence" value="ECO:0007669"/>
    <property type="project" value="TreeGrafter"/>
</dbReference>
<evidence type="ECO:0000256" key="3">
    <source>
        <dbReference type="ARBA" id="ARBA00023242"/>
    </source>
</evidence>
<dbReference type="InterPro" id="IPR000949">
    <property type="entry name" value="ELM2_dom"/>
</dbReference>
<dbReference type="GO" id="GO:0005667">
    <property type="term" value="C:transcription regulator complex"/>
    <property type="evidence" value="ECO:0007669"/>
    <property type="project" value="TreeGrafter"/>
</dbReference>
<evidence type="ECO:0000256" key="4">
    <source>
        <dbReference type="SAM" id="MobiDB-lite"/>
    </source>
</evidence>
<keyword evidence="1" id="KW-0805">Transcription regulation</keyword>
<dbReference type="SMART" id="SM01189">
    <property type="entry name" value="ELM2"/>
    <property type="match status" value="1"/>
</dbReference>
<evidence type="ECO:0000313" key="6">
    <source>
        <dbReference type="EMBL" id="KAJ8928443.1"/>
    </source>
</evidence>
<dbReference type="PANTHER" id="PTHR16089:SF40">
    <property type="entry name" value="SUPPRESSOR OF ACTIVATED EGL-4 PROTEIN 1"/>
    <property type="match status" value="1"/>
</dbReference>
<protein>
    <recommendedName>
        <fullName evidence="5">ELM2 domain-containing protein</fullName>
    </recommendedName>
</protein>
<evidence type="ECO:0000259" key="5">
    <source>
        <dbReference type="PROSITE" id="PS51156"/>
    </source>
</evidence>
<sequence>MIKTVQCAIPTKQIINRPKQVIEIKKEENNDVFLSPTTIPASPVRTSRKRPRTEPLQLPVFHQSKLRATRSKPQGCAPYTPQPILNPQRPGTGLYSNLKSKLKDEGLNWNSEPIPESDSTPHINIGTQFQCNVPPFTSAPNRTNLEPTYEDLLWDPGINNCTDSEATMWLINRHVSIEYVQLTCIWISRAALQSLAEEGIRNMPCIFFTCVEGTF</sequence>
<feature type="region of interest" description="Disordered" evidence="4">
    <location>
        <begin position="69"/>
        <end position="90"/>
    </location>
</feature>
<evidence type="ECO:0000313" key="7">
    <source>
        <dbReference type="Proteomes" id="UP001162156"/>
    </source>
</evidence>
<keyword evidence="2" id="KW-0804">Transcription</keyword>
<dbReference type="EMBL" id="JANEYF010005380">
    <property type="protein sequence ID" value="KAJ8928443.1"/>
    <property type="molecule type" value="Genomic_DNA"/>
</dbReference>